<reference evidence="1 2" key="1">
    <citation type="journal article" date="2019" name="Mol. Biol. Evol.">
        <title>Blast fungal genomes show frequent chromosomal changes, gene gains and losses, and effector gene turnover.</title>
        <authorList>
            <person name="Gomez Luciano L.B."/>
            <person name="Jason Tsai I."/>
            <person name="Chuma I."/>
            <person name="Tosa Y."/>
            <person name="Chen Y.H."/>
            <person name="Li J.Y."/>
            <person name="Li M.Y."/>
            <person name="Jade Lu M.Y."/>
            <person name="Nakayashiki H."/>
            <person name="Li W.H."/>
        </authorList>
    </citation>
    <scope>NUCLEOTIDE SEQUENCE [LARGE SCALE GENOMIC DNA]</scope>
    <source>
        <strain evidence="1">MZ5-1-6</strain>
    </source>
</reference>
<name>A0A4P7NQR2_PYROR</name>
<protein>
    <submittedName>
        <fullName evidence="1">Uncharacterized protein</fullName>
    </submittedName>
</protein>
<evidence type="ECO:0000313" key="1">
    <source>
        <dbReference type="EMBL" id="QBZ64629.1"/>
    </source>
</evidence>
<organism evidence="1 2">
    <name type="scientific">Pyricularia oryzae</name>
    <name type="common">Rice blast fungus</name>
    <name type="synonym">Magnaporthe oryzae</name>
    <dbReference type="NCBI Taxonomy" id="318829"/>
    <lineage>
        <taxon>Eukaryota</taxon>
        <taxon>Fungi</taxon>
        <taxon>Dikarya</taxon>
        <taxon>Ascomycota</taxon>
        <taxon>Pezizomycotina</taxon>
        <taxon>Sordariomycetes</taxon>
        <taxon>Sordariomycetidae</taxon>
        <taxon>Magnaporthales</taxon>
        <taxon>Pyriculariaceae</taxon>
        <taxon>Pyricularia</taxon>
    </lineage>
</organism>
<dbReference type="Proteomes" id="UP000294847">
    <property type="component" value="Chromosome 6"/>
</dbReference>
<evidence type="ECO:0000313" key="2">
    <source>
        <dbReference type="Proteomes" id="UP000294847"/>
    </source>
</evidence>
<sequence length="91" mass="9816">MYREKGLALLKCSVDGHSLGYRDSATRIHKVSVGRQMIGLPLTAETIILNSPPPHDKPRPTLGSGDISLFLLILNATKIDNRADVGRAPGL</sequence>
<gene>
    <name evidence="1" type="ORF">PoMZ_06327</name>
</gene>
<dbReference type="EMBL" id="CP034209">
    <property type="protein sequence ID" value="QBZ64629.1"/>
    <property type="molecule type" value="Genomic_DNA"/>
</dbReference>
<accession>A0A4P7NQR2</accession>
<dbReference type="AlphaFoldDB" id="A0A4P7NQR2"/>
<proteinExistence type="predicted"/>